<comment type="caution">
    <text evidence="2">The sequence shown here is derived from an EMBL/GenBank/DDBJ whole genome shotgun (WGS) entry which is preliminary data.</text>
</comment>
<keyword evidence="1" id="KW-0812">Transmembrane</keyword>
<reference evidence="2 3" key="1">
    <citation type="journal article" date="2017" name="PLoS Biol.">
        <title>The sea cucumber genome provides insights into morphological evolution and visceral regeneration.</title>
        <authorList>
            <person name="Zhang X."/>
            <person name="Sun L."/>
            <person name="Yuan J."/>
            <person name="Sun Y."/>
            <person name="Gao Y."/>
            <person name="Zhang L."/>
            <person name="Li S."/>
            <person name="Dai H."/>
            <person name="Hamel J.F."/>
            <person name="Liu C."/>
            <person name="Yu Y."/>
            <person name="Liu S."/>
            <person name="Lin W."/>
            <person name="Guo K."/>
            <person name="Jin S."/>
            <person name="Xu P."/>
            <person name="Storey K.B."/>
            <person name="Huan P."/>
            <person name="Zhang T."/>
            <person name="Zhou Y."/>
            <person name="Zhang J."/>
            <person name="Lin C."/>
            <person name="Li X."/>
            <person name="Xing L."/>
            <person name="Huo D."/>
            <person name="Sun M."/>
            <person name="Wang L."/>
            <person name="Mercier A."/>
            <person name="Li F."/>
            <person name="Yang H."/>
            <person name="Xiang J."/>
        </authorList>
    </citation>
    <scope>NUCLEOTIDE SEQUENCE [LARGE SCALE GENOMIC DNA]</scope>
    <source>
        <strain evidence="2">Shaxun</strain>
        <tissue evidence="2">Muscle</tissue>
    </source>
</reference>
<feature type="transmembrane region" description="Helical" evidence="1">
    <location>
        <begin position="339"/>
        <end position="362"/>
    </location>
</feature>
<accession>A0A2G8JLK6</accession>
<gene>
    <name evidence="2" type="ORF">BSL78_26533</name>
</gene>
<organism evidence="2 3">
    <name type="scientific">Stichopus japonicus</name>
    <name type="common">Sea cucumber</name>
    <dbReference type="NCBI Taxonomy" id="307972"/>
    <lineage>
        <taxon>Eukaryota</taxon>
        <taxon>Metazoa</taxon>
        <taxon>Echinodermata</taxon>
        <taxon>Eleutherozoa</taxon>
        <taxon>Echinozoa</taxon>
        <taxon>Holothuroidea</taxon>
        <taxon>Aspidochirotacea</taxon>
        <taxon>Aspidochirotida</taxon>
        <taxon>Stichopodidae</taxon>
        <taxon>Apostichopus</taxon>
    </lineage>
</organism>
<evidence type="ECO:0000256" key="1">
    <source>
        <dbReference type="SAM" id="Phobius"/>
    </source>
</evidence>
<evidence type="ECO:0000313" key="2">
    <source>
        <dbReference type="EMBL" id="PIK36632.1"/>
    </source>
</evidence>
<dbReference type="Proteomes" id="UP000230750">
    <property type="component" value="Unassembled WGS sequence"/>
</dbReference>
<keyword evidence="3" id="KW-1185">Reference proteome</keyword>
<proteinExistence type="predicted"/>
<sequence length="445" mass="49742">MASVDSHIQHLSVALLITLLANEIRFDEAECNLLHCETESSYSSSCWADECLRDYQGQTFLFMNISFKLGGSNVTSIQFHISSQFDPFHHPTRYMINMSDSHNHEFNSEETFVLSGVGAFLKIHGDSEILAVLPGVTYTVSAYSPGSTDNFTVKVPDCNQLPLALSSVNYHCKLDTPANYESKIRLNLAEQANGVVHVSFSVNSNSKWYPGYALKLLSLPEDEVKSVELPNEAQKGTSDFPYSHMTHTFRDIPIGRYVITVQPTIQSEKLNAREYVYWGGKTKKSKSDEFTIIKATTTLNMRTYFKFTSPTVPTTSSKSKTEPKLTSPSINKPIFQNPGALVISAVVLSSVLASCLLIWIIFKVKTLIVDCDFKLDSITMVPVDPNHPMLHQEHQKLDGTQCLRNKFNDFKPSDLETVTSDGDVLQSVISMDDQSISETLLEKLH</sequence>
<keyword evidence="1" id="KW-1133">Transmembrane helix</keyword>
<keyword evidence="1" id="KW-0472">Membrane</keyword>
<evidence type="ECO:0000313" key="3">
    <source>
        <dbReference type="Proteomes" id="UP000230750"/>
    </source>
</evidence>
<protein>
    <submittedName>
        <fullName evidence="2">Uncharacterized protein</fullName>
    </submittedName>
</protein>
<dbReference type="EMBL" id="MRZV01001642">
    <property type="protein sequence ID" value="PIK36632.1"/>
    <property type="molecule type" value="Genomic_DNA"/>
</dbReference>
<dbReference type="AlphaFoldDB" id="A0A2G8JLK6"/>
<name>A0A2G8JLK6_STIJA</name>